<comment type="domain">
    <text evidence="3">The coiled-coil domain is required for assembly into the NuA4 complex.</text>
</comment>
<keyword evidence="3" id="KW-0175">Coiled coil</keyword>
<reference evidence="5" key="1">
    <citation type="submission" date="2020-05" db="EMBL/GenBank/DDBJ databases">
        <title>Mycena genomes resolve the evolution of fungal bioluminescence.</title>
        <authorList>
            <person name="Tsai I.J."/>
        </authorList>
    </citation>
    <scope>NUCLEOTIDE SEQUENCE</scope>
    <source>
        <strain evidence="5">171206Taipei</strain>
    </source>
</reference>
<comment type="subcellular location">
    <subcellularLocation>
        <location evidence="3">Nucleus</location>
    </subcellularLocation>
    <subcellularLocation>
        <location evidence="3">Cytoplasm</location>
    </subcellularLocation>
</comment>
<dbReference type="Pfam" id="PF03366">
    <property type="entry name" value="YEATS"/>
    <property type="match status" value="1"/>
</dbReference>
<organism evidence="5 6">
    <name type="scientific">Mycena indigotica</name>
    <dbReference type="NCBI Taxonomy" id="2126181"/>
    <lineage>
        <taxon>Eukaryota</taxon>
        <taxon>Fungi</taxon>
        <taxon>Dikarya</taxon>
        <taxon>Basidiomycota</taxon>
        <taxon>Agaricomycotina</taxon>
        <taxon>Agaricomycetes</taxon>
        <taxon>Agaricomycetidae</taxon>
        <taxon>Agaricales</taxon>
        <taxon>Marasmiineae</taxon>
        <taxon>Mycenaceae</taxon>
        <taxon>Mycena</taxon>
    </lineage>
</organism>
<dbReference type="InterPro" id="IPR038704">
    <property type="entry name" value="YEAST_sf"/>
</dbReference>
<dbReference type="Gene3D" id="2.60.40.1970">
    <property type="entry name" value="YEATS domain"/>
    <property type="match status" value="1"/>
</dbReference>
<dbReference type="GO" id="GO:0006281">
    <property type="term" value="P:DNA repair"/>
    <property type="evidence" value="ECO:0007669"/>
    <property type="project" value="UniProtKB-UniRule"/>
</dbReference>
<keyword evidence="3" id="KW-0804">Transcription</keyword>
<dbReference type="PROSITE" id="PS51037">
    <property type="entry name" value="YEATS"/>
    <property type="match status" value="1"/>
</dbReference>
<keyword evidence="3" id="KW-0227">DNA damage</keyword>
<evidence type="ECO:0000313" key="6">
    <source>
        <dbReference type="Proteomes" id="UP000636479"/>
    </source>
</evidence>
<feature type="domain" description="YEATS" evidence="4">
    <location>
        <begin position="7"/>
        <end position="180"/>
    </location>
</feature>
<dbReference type="InterPro" id="IPR005033">
    <property type="entry name" value="YEATS"/>
</dbReference>
<dbReference type="OrthoDB" id="16041at2759"/>
<dbReference type="GO" id="GO:0005737">
    <property type="term" value="C:cytoplasm"/>
    <property type="evidence" value="ECO:0007669"/>
    <property type="project" value="UniProtKB-SubCell"/>
</dbReference>
<dbReference type="Proteomes" id="UP000636479">
    <property type="component" value="Unassembled WGS sequence"/>
</dbReference>
<dbReference type="CDD" id="cd16908">
    <property type="entry name" value="YEATS_Yaf9_like"/>
    <property type="match status" value="1"/>
</dbReference>
<protein>
    <recommendedName>
        <fullName evidence="3">Protein AF-9 homolog</fullName>
    </recommendedName>
</protein>
<evidence type="ECO:0000259" key="4">
    <source>
        <dbReference type="PROSITE" id="PS51037"/>
    </source>
</evidence>
<dbReference type="GO" id="GO:0006325">
    <property type="term" value="P:chromatin organization"/>
    <property type="evidence" value="ECO:0007669"/>
    <property type="project" value="UniProtKB-KW"/>
</dbReference>
<proteinExistence type="inferred from homology"/>
<keyword evidence="3" id="KW-0963">Cytoplasm</keyword>
<dbReference type="EMBL" id="JACAZF010000007">
    <property type="protein sequence ID" value="KAF7298762.1"/>
    <property type="molecule type" value="Genomic_DNA"/>
</dbReference>
<keyword evidence="3" id="KW-0156">Chromatin regulator</keyword>
<accession>A0A8H6SH26</accession>
<dbReference type="InterPro" id="IPR055129">
    <property type="entry name" value="YEATS_dom"/>
</dbReference>
<gene>
    <name evidence="3" type="primary">YAF9</name>
    <name evidence="5" type="ORF">MIND_00823700</name>
</gene>
<comment type="caution">
    <text evidence="5">The sequence shown here is derived from an EMBL/GenBank/DDBJ whole genome shotgun (WGS) entry which is preliminary data.</text>
</comment>
<comment type="similarity">
    <text evidence="3">Belongs to the YAF9 family.</text>
</comment>
<sequence length="261" mass="29860">MSVPRERMKNLSIHRPIIYGNVASVLTPKQREQLAATAPDHTHTWTVAVRSAATAADQDPESTMVGGADDLGYFIKRVTFKLHETYANPVRNIDRPPFEVTETGWGEFEIQIKITFVADAAEKPITFYHHLKLHPWPAPGEPEIPPLDVAVKLGPVHSWQYDELVFNEPFNTFLDTLTKHPPTPLVKIRRKPVPFHLAHMQGLAASRGGTPEFTQQMEREEADRLEDAQRNLLADEDKWKLRLIEKERELEQLKRLVEERG</sequence>
<keyword evidence="3" id="KW-0010">Activator</keyword>
<keyword evidence="3" id="KW-0805">Transcription regulation</keyword>
<keyword evidence="3" id="KW-0234">DNA repair</keyword>
<keyword evidence="1 2" id="KW-0539">Nucleus</keyword>
<evidence type="ECO:0000256" key="3">
    <source>
        <dbReference type="RuleBase" id="RU367117"/>
    </source>
</evidence>
<evidence type="ECO:0000256" key="1">
    <source>
        <dbReference type="ARBA" id="ARBA00023242"/>
    </source>
</evidence>
<comment type="subunit">
    <text evidence="3">Component of the SWR1 chromatin-remodeling complex and of the NuA4 histone acetyltransferase complex.</text>
</comment>
<dbReference type="PANTHER" id="PTHR23195">
    <property type="entry name" value="YEATS DOMAIN"/>
    <property type="match status" value="1"/>
</dbReference>
<dbReference type="GO" id="GO:0000812">
    <property type="term" value="C:Swr1 complex"/>
    <property type="evidence" value="ECO:0007669"/>
    <property type="project" value="UniProtKB-UniRule"/>
</dbReference>
<keyword evidence="6" id="KW-1185">Reference proteome</keyword>
<evidence type="ECO:0000313" key="5">
    <source>
        <dbReference type="EMBL" id="KAF7298762.1"/>
    </source>
</evidence>
<comment type="function">
    <text evidence="3">Component of the SWR1 complex which mediates the ATP-dependent exchange of histone H2A for an H2A variant leading to transcriptional regulation of selected genes by chromatin remodeling. Component of the NuA4 histone acetyltransferase complex which is involved in transcriptional activation of selected genes principally by acetylation of nucleosomal histones H4 and H2A. The NuA4 complex is also involved in DNA repair. Yaf9 may also be required for viability in conditions in which the structural integrity of the spindle is compromised.</text>
</comment>
<name>A0A8H6SH26_9AGAR</name>
<dbReference type="AlphaFoldDB" id="A0A8H6SH26"/>
<dbReference type="GO" id="GO:0006355">
    <property type="term" value="P:regulation of DNA-templated transcription"/>
    <property type="evidence" value="ECO:0007669"/>
    <property type="project" value="InterPro"/>
</dbReference>
<evidence type="ECO:0000256" key="2">
    <source>
        <dbReference type="PROSITE-ProRule" id="PRU00376"/>
    </source>
</evidence>